<dbReference type="Pfam" id="PF00155">
    <property type="entry name" value="Aminotran_1_2"/>
    <property type="match status" value="1"/>
</dbReference>
<dbReference type="GO" id="GO:0008453">
    <property type="term" value="F:alanine-glyoxylate transaminase activity"/>
    <property type="evidence" value="ECO:0007669"/>
    <property type="project" value="UniProtKB-EC"/>
</dbReference>
<sequence>MRRALQAITSNLAASTGQLYRRRLPSVPRTDTLPERLLIHRYFFFSAERSPPITISTINPKVLSCDSAVHGEIVTRAKRLQQILLTKPSDLPFSEVIFCNVDDPQSLGQQPITFFREVLALCDHPELLDKGEVHGLFSLDSITRAKSIMKSIPGRTVGGYSDSKGIRSLRAAIAEGIGIRDGFSGNMEDIFLTDGASSGVHMMMRLMITSDRDGILCPIPHDPLYSASIALQGGALVPYYLNESTGWSLDVNELRLRLEAAFAAGIHVRALVVSNPGNPTGQVLADQNQREIIEFCRDEHLLLLADEVYQENIYTNKKYFTSFRKIARSMGYGEDDFNLVSFHSVSKGYYGECGMRGGYMEVTGLDSRVKQQLYKMASVNLCSNVTGQILMSLVMNPPRVGDGSYAHFTEERDNILSSLDQGSKMCVDAFKKMKGVTCNEVEGGLYLFPSIKLPNAALTAARSNGMEADTFYCRKLLDTTGIVTLPGSGFGQVPGTWHFRMTILPSQQKMAEILSRIADFHMKFMNEYRN</sequence>
<comment type="catalytic activity">
    <reaction evidence="10">
        <text>glycine + 2-oxoglutarate = glyoxylate + L-glutamate</text>
        <dbReference type="Rhea" id="RHEA:14089"/>
        <dbReference type="ChEBI" id="CHEBI:16810"/>
        <dbReference type="ChEBI" id="CHEBI:29985"/>
        <dbReference type="ChEBI" id="CHEBI:36655"/>
        <dbReference type="ChEBI" id="CHEBI:57305"/>
        <dbReference type="EC" id="2.6.1.4"/>
    </reaction>
</comment>
<evidence type="ECO:0000313" key="13">
    <source>
        <dbReference type="Proteomes" id="UP000825935"/>
    </source>
</evidence>
<evidence type="ECO:0000256" key="5">
    <source>
        <dbReference type="ARBA" id="ARBA00022679"/>
    </source>
</evidence>
<keyword evidence="13" id="KW-1185">Reference proteome</keyword>
<dbReference type="InterPro" id="IPR015422">
    <property type="entry name" value="PyrdxlP-dep_Trfase_small"/>
</dbReference>
<dbReference type="GO" id="GO:0004021">
    <property type="term" value="F:L-alanine:2-oxoglutarate aminotransferase activity"/>
    <property type="evidence" value="ECO:0007669"/>
    <property type="project" value="UniProtKB-ARBA"/>
</dbReference>
<dbReference type="PANTHER" id="PTHR11751:SF29">
    <property type="entry name" value="ALANINE TRANSAMINASE"/>
    <property type="match status" value="1"/>
</dbReference>
<protein>
    <recommendedName>
        <fullName evidence="11">Aminotransferase class I/classII large domain-containing protein</fullName>
    </recommendedName>
</protein>
<dbReference type="GO" id="GO:0030170">
    <property type="term" value="F:pyridoxal phosphate binding"/>
    <property type="evidence" value="ECO:0007669"/>
    <property type="project" value="InterPro"/>
</dbReference>
<evidence type="ECO:0000256" key="7">
    <source>
        <dbReference type="ARBA" id="ARBA00025708"/>
    </source>
</evidence>
<dbReference type="Gene3D" id="3.90.1150.10">
    <property type="entry name" value="Aspartate Aminotransferase, domain 1"/>
    <property type="match status" value="1"/>
</dbReference>
<dbReference type="CDD" id="cd00609">
    <property type="entry name" value="AAT_like"/>
    <property type="match status" value="1"/>
</dbReference>
<dbReference type="FunFam" id="1.10.287.1970:FF:000001">
    <property type="entry name" value="Alanine aminotransferase 2"/>
    <property type="match status" value="1"/>
</dbReference>
<evidence type="ECO:0000313" key="12">
    <source>
        <dbReference type="EMBL" id="KAH7276628.1"/>
    </source>
</evidence>
<evidence type="ECO:0000256" key="10">
    <source>
        <dbReference type="ARBA" id="ARBA00052537"/>
    </source>
</evidence>
<dbReference type="SUPFAM" id="SSF53383">
    <property type="entry name" value="PLP-dependent transferases"/>
    <property type="match status" value="1"/>
</dbReference>
<evidence type="ECO:0000256" key="1">
    <source>
        <dbReference type="ARBA" id="ARBA00001781"/>
    </source>
</evidence>
<dbReference type="Gene3D" id="1.10.287.1970">
    <property type="match status" value="1"/>
</dbReference>
<dbReference type="FunFam" id="3.90.1150.10:FF:000010">
    <property type="entry name" value="Alanine aminotransferase 2"/>
    <property type="match status" value="1"/>
</dbReference>
<dbReference type="InterPro" id="IPR015424">
    <property type="entry name" value="PyrdxlP-dep_Trfase"/>
</dbReference>
<evidence type="ECO:0000256" key="9">
    <source>
        <dbReference type="ARBA" id="ARBA00025785"/>
    </source>
</evidence>
<dbReference type="PANTHER" id="PTHR11751">
    <property type="entry name" value="ALANINE AMINOTRANSFERASE"/>
    <property type="match status" value="1"/>
</dbReference>
<name>A0A8T2PYY9_CERRI</name>
<comment type="similarity">
    <text evidence="9">Belongs to the class-I pyridoxal-phosphate-dependent aminotransferase family. Alanine aminotransferase subfamily.</text>
</comment>
<organism evidence="12 13">
    <name type="scientific">Ceratopteris richardii</name>
    <name type="common">Triangle waterfern</name>
    <dbReference type="NCBI Taxonomy" id="49495"/>
    <lineage>
        <taxon>Eukaryota</taxon>
        <taxon>Viridiplantae</taxon>
        <taxon>Streptophyta</taxon>
        <taxon>Embryophyta</taxon>
        <taxon>Tracheophyta</taxon>
        <taxon>Polypodiopsida</taxon>
        <taxon>Polypodiidae</taxon>
        <taxon>Polypodiales</taxon>
        <taxon>Pteridineae</taxon>
        <taxon>Pteridaceae</taxon>
        <taxon>Parkerioideae</taxon>
        <taxon>Ceratopteris</taxon>
    </lineage>
</organism>
<dbReference type="Proteomes" id="UP000825935">
    <property type="component" value="Chromosome 39"/>
</dbReference>
<dbReference type="InterPro" id="IPR015421">
    <property type="entry name" value="PyrdxlP-dep_Trfase_major"/>
</dbReference>
<keyword evidence="5" id="KW-0808">Transferase</keyword>
<dbReference type="InterPro" id="IPR004839">
    <property type="entry name" value="Aminotransferase_I/II_large"/>
</dbReference>
<dbReference type="GO" id="GO:0047958">
    <property type="term" value="F:glycine:2-oxoglutarate aminotransferase activity"/>
    <property type="evidence" value="ECO:0007669"/>
    <property type="project" value="UniProtKB-EC"/>
</dbReference>
<comment type="catalytic activity">
    <reaction evidence="1">
        <text>glyoxylate + L-alanine = glycine + pyruvate</text>
        <dbReference type="Rhea" id="RHEA:24248"/>
        <dbReference type="ChEBI" id="CHEBI:15361"/>
        <dbReference type="ChEBI" id="CHEBI:36655"/>
        <dbReference type="ChEBI" id="CHEBI:57305"/>
        <dbReference type="ChEBI" id="CHEBI:57972"/>
        <dbReference type="EC" id="2.6.1.44"/>
    </reaction>
</comment>
<keyword evidence="4" id="KW-0032">Aminotransferase</keyword>
<dbReference type="OrthoDB" id="1732682at2759"/>
<accession>A0A8T2PYY9</accession>
<comment type="cofactor">
    <cofactor evidence="2">
        <name>pyridoxal 5'-phosphate</name>
        <dbReference type="ChEBI" id="CHEBI:597326"/>
    </cofactor>
</comment>
<evidence type="ECO:0000256" key="6">
    <source>
        <dbReference type="ARBA" id="ARBA00022898"/>
    </source>
</evidence>
<evidence type="ECO:0000256" key="3">
    <source>
        <dbReference type="ARBA" id="ARBA00011738"/>
    </source>
</evidence>
<comment type="pathway">
    <text evidence="7">Amino-acid degradation; L-alanine degradation via transaminase pathway; pyruvate from L-alanine: step 1/1.</text>
</comment>
<proteinExistence type="inferred from homology"/>
<evidence type="ECO:0000259" key="11">
    <source>
        <dbReference type="Pfam" id="PF00155"/>
    </source>
</evidence>
<evidence type="ECO:0000256" key="8">
    <source>
        <dbReference type="ARBA" id="ARBA00025709"/>
    </source>
</evidence>
<dbReference type="FunFam" id="3.40.640.10:FF:000012">
    <property type="entry name" value="alanine aminotransferase 2"/>
    <property type="match status" value="1"/>
</dbReference>
<dbReference type="InterPro" id="IPR045088">
    <property type="entry name" value="ALAT1/2-like"/>
</dbReference>
<comment type="caution">
    <text evidence="12">The sequence shown here is derived from an EMBL/GenBank/DDBJ whole genome shotgun (WGS) entry which is preliminary data.</text>
</comment>
<evidence type="ECO:0000256" key="2">
    <source>
        <dbReference type="ARBA" id="ARBA00001933"/>
    </source>
</evidence>
<gene>
    <name evidence="12" type="ORF">KP509_39G015600</name>
</gene>
<comment type="pathway">
    <text evidence="8">Photosynthesis; C4 acid pathway.</text>
</comment>
<keyword evidence="6" id="KW-0663">Pyridoxal phosphate</keyword>
<feature type="domain" description="Aminotransferase class I/classII large" evidence="11">
    <location>
        <begin position="152"/>
        <end position="517"/>
    </location>
</feature>
<evidence type="ECO:0000256" key="4">
    <source>
        <dbReference type="ARBA" id="ARBA00022576"/>
    </source>
</evidence>
<dbReference type="Gene3D" id="3.40.640.10">
    <property type="entry name" value="Type I PLP-dependent aspartate aminotransferase-like (Major domain)"/>
    <property type="match status" value="1"/>
</dbReference>
<dbReference type="EMBL" id="CM035444">
    <property type="protein sequence ID" value="KAH7276628.1"/>
    <property type="molecule type" value="Genomic_DNA"/>
</dbReference>
<dbReference type="AlphaFoldDB" id="A0A8T2PYY9"/>
<dbReference type="GO" id="GO:0005777">
    <property type="term" value="C:peroxisome"/>
    <property type="evidence" value="ECO:0007669"/>
    <property type="project" value="UniProtKB-ARBA"/>
</dbReference>
<reference evidence="12" key="1">
    <citation type="submission" date="2021-08" db="EMBL/GenBank/DDBJ databases">
        <title>WGS assembly of Ceratopteris richardii.</title>
        <authorList>
            <person name="Marchant D.B."/>
            <person name="Chen G."/>
            <person name="Jenkins J."/>
            <person name="Shu S."/>
            <person name="Leebens-Mack J."/>
            <person name="Grimwood J."/>
            <person name="Schmutz J."/>
            <person name="Soltis P."/>
            <person name="Soltis D."/>
            <person name="Chen Z.-H."/>
        </authorList>
    </citation>
    <scope>NUCLEOTIDE SEQUENCE</scope>
    <source>
        <strain evidence="12">Whitten #5841</strain>
        <tissue evidence="12">Leaf</tissue>
    </source>
</reference>
<comment type="subunit">
    <text evidence="3">Homodimer.</text>
</comment>